<evidence type="ECO:0000256" key="3">
    <source>
        <dbReference type="ARBA" id="ARBA00022801"/>
    </source>
</evidence>
<evidence type="ECO:0000256" key="1">
    <source>
        <dbReference type="ARBA" id="ARBA00007074"/>
    </source>
</evidence>
<proteinExistence type="inferred from homology"/>
<dbReference type="InterPro" id="IPR000064">
    <property type="entry name" value="NLP_P60_dom"/>
</dbReference>
<sequence>MSVLGRGGAVIAMSGGLVATMGMSSQAATRTATGAEAAAPATAPISVQPAVAFSGSLAAPVGTQTSSASLTAPVAATVSFESSDFTAVPNKVVISAQNGESSTGTSVSSSFGSARGASVLAVAARYIGVTYRYGGVSPLAWDCSGATKYIFGQVGIELPRTANQQMLSSTRISRSEAVPGDLVFFTSGGSAYHVGIYAGGNMMYDAGRTGTSFSKRAIWTSAVTFGRVSA</sequence>
<feature type="domain" description="NlpC/P60" evidence="5">
    <location>
        <begin position="113"/>
        <end position="230"/>
    </location>
</feature>
<dbReference type="InterPro" id="IPR038765">
    <property type="entry name" value="Papain-like_cys_pep_sf"/>
</dbReference>
<name>A0ABT9P1B9_9ACTN</name>
<dbReference type="GO" id="GO:0016787">
    <property type="term" value="F:hydrolase activity"/>
    <property type="evidence" value="ECO:0007669"/>
    <property type="project" value="UniProtKB-KW"/>
</dbReference>
<evidence type="ECO:0000259" key="5">
    <source>
        <dbReference type="PROSITE" id="PS51935"/>
    </source>
</evidence>
<keyword evidence="7" id="KW-1185">Reference proteome</keyword>
<dbReference type="Proteomes" id="UP001235712">
    <property type="component" value="Unassembled WGS sequence"/>
</dbReference>
<evidence type="ECO:0000313" key="7">
    <source>
        <dbReference type="Proteomes" id="UP001235712"/>
    </source>
</evidence>
<dbReference type="InterPro" id="IPR051202">
    <property type="entry name" value="Peptidase_C40"/>
</dbReference>
<evidence type="ECO:0000256" key="2">
    <source>
        <dbReference type="ARBA" id="ARBA00022670"/>
    </source>
</evidence>
<dbReference type="SUPFAM" id="SSF54001">
    <property type="entry name" value="Cysteine proteinases"/>
    <property type="match status" value="1"/>
</dbReference>
<organism evidence="6 7">
    <name type="scientific">Kineosporia succinea</name>
    <dbReference type="NCBI Taxonomy" id="84632"/>
    <lineage>
        <taxon>Bacteria</taxon>
        <taxon>Bacillati</taxon>
        <taxon>Actinomycetota</taxon>
        <taxon>Actinomycetes</taxon>
        <taxon>Kineosporiales</taxon>
        <taxon>Kineosporiaceae</taxon>
        <taxon>Kineosporia</taxon>
    </lineage>
</organism>
<keyword evidence="2" id="KW-0645">Protease</keyword>
<evidence type="ECO:0000256" key="4">
    <source>
        <dbReference type="ARBA" id="ARBA00022807"/>
    </source>
</evidence>
<gene>
    <name evidence="6" type="ORF">J2S57_001639</name>
</gene>
<dbReference type="PANTHER" id="PTHR47053">
    <property type="entry name" value="MUREIN DD-ENDOPEPTIDASE MEPH-RELATED"/>
    <property type="match status" value="1"/>
</dbReference>
<comment type="similarity">
    <text evidence="1">Belongs to the peptidase C40 family.</text>
</comment>
<keyword evidence="3 6" id="KW-0378">Hydrolase</keyword>
<dbReference type="PROSITE" id="PS51935">
    <property type="entry name" value="NLPC_P60"/>
    <property type="match status" value="1"/>
</dbReference>
<dbReference type="Gene3D" id="3.90.1720.10">
    <property type="entry name" value="endopeptidase domain like (from Nostoc punctiforme)"/>
    <property type="match status" value="1"/>
</dbReference>
<dbReference type="Pfam" id="PF00877">
    <property type="entry name" value="NLPC_P60"/>
    <property type="match status" value="1"/>
</dbReference>
<accession>A0ABT9P1B9</accession>
<dbReference type="EMBL" id="JAUSQZ010000001">
    <property type="protein sequence ID" value="MDP9825890.1"/>
    <property type="molecule type" value="Genomic_DNA"/>
</dbReference>
<dbReference type="RefSeq" id="WP_307240145.1">
    <property type="nucleotide sequence ID" value="NZ_JAUSQZ010000001.1"/>
</dbReference>
<dbReference type="PANTHER" id="PTHR47053:SF1">
    <property type="entry name" value="MUREIN DD-ENDOPEPTIDASE MEPH-RELATED"/>
    <property type="match status" value="1"/>
</dbReference>
<protein>
    <submittedName>
        <fullName evidence="6">Cell wall-associated NlpC family hydrolase</fullName>
    </submittedName>
</protein>
<reference evidence="6 7" key="1">
    <citation type="submission" date="2023-07" db="EMBL/GenBank/DDBJ databases">
        <title>Sequencing the genomes of 1000 actinobacteria strains.</title>
        <authorList>
            <person name="Klenk H.-P."/>
        </authorList>
    </citation>
    <scope>NUCLEOTIDE SEQUENCE [LARGE SCALE GENOMIC DNA]</scope>
    <source>
        <strain evidence="6 7">DSM 44388</strain>
    </source>
</reference>
<evidence type="ECO:0000313" key="6">
    <source>
        <dbReference type="EMBL" id="MDP9825890.1"/>
    </source>
</evidence>
<keyword evidence="4" id="KW-0788">Thiol protease</keyword>
<comment type="caution">
    <text evidence="6">The sequence shown here is derived from an EMBL/GenBank/DDBJ whole genome shotgun (WGS) entry which is preliminary data.</text>
</comment>